<evidence type="ECO:0000256" key="2">
    <source>
        <dbReference type="ARBA" id="ARBA00022840"/>
    </source>
</evidence>
<organism evidence="3 4">
    <name type="scientific">Clostridium putrefaciens</name>
    <dbReference type="NCBI Taxonomy" id="99675"/>
    <lineage>
        <taxon>Bacteria</taxon>
        <taxon>Bacillati</taxon>
        <taxon>Bacillota</taxon>
        <taxon>Clostridia</taxon>
        <taxon>Eubacteriales</taxon>
        <taxon>Clostridiaceae</taxon>
        <taxon>Clostridium</taxon>
    </lineage>
</organism>
<proteinExistence type="predicted"/>
<reference evidence="3 4" key="1">
    <citation type="submission" date="2018-06" db="EMBL/GenBank/DDBJ databases">
        <authorList>
            <consortium name="Pathogen Informatics"/>
            <person name="Doyle S."/>
        </authorList>
    </citation>
    <scope>NUCLEOTIDE SEQUENCE [LARGE SCALE GENOMIC DNA]</scope>
    <source>
        <strain evidence="3 4">NCTC9836</strain>
    </source>
</reference>
<dbReference type="GO" id="GO:0016887">
    <property type="term" value="F:ATP hydrolysis activity"/>
    <property type="evidence" value="ECO:0007669"/>
    <property type="project" value="TreeGrafter"/>
</dbReference>
<evidence type="ECO:0000256" key="1">
    <source>
        <dbReference type="ARBA" id="ARBA00022741"/>
    </source>
</evidence>
<evidence type="ECO:0000313" key="3">
    <source>
        <dbReference type="EMBL" id="SUY47467.1"/>
    </source>
</evidence>
<evidence type="ECO:0000313" key="4">
    <source>
        <dbReference type="Proteomes" id="UP000254664"/>
    </source>
</evidence>
<gene>
    <name evidence="3" type="primary">ylxH_1</name>
    <name evidence="3" type="ORF">NCTC9836_01800</name>
</gene>
<dbReference type="InterPro" id="IPR025501">
    <property type="entry name" value="MinD_FleN"/>
</dbReference>
<name>A0A381JAP0_9CLOT</name>
<dbReference type="PANTHER" id="PTHR43384">
    <property type="entry name" value="SEPTUM SITE-DETERMINING PROTEIN MIND HOMOLOG, CHLOROPLASTIC-RELATED"/>
    <property type="match status" value="1"/>
</dbReference>
<dbReference type="OrthoDB" id="9816297at2"/>
<keyword evidence="1" id="KW-0547">Nucleotide-binding</keyword>
<dbReference type="InterPro" id="IPR033756">
    <property type="entry name" value="YlxH/NBP35"/>
</dbReference>
<dbReference type="InterPro" id="IPR027417">
    <property type="entry name" value="P-loop_NTPase"/>
</dbReference>
<dbReference type="PANTHER" id="PTHR43384:SF4">
    <property type="entry name" value="CELLULOSE BIOSYNTHESIS PROTEIN BCSQ-RELATED"/>
    <property type="match status" value="1"/>
</dbReference>
<dbReference type="Pfam" id="PF10609">
    <property type="entry name" value="ParA"/>
    <property type="match status" value="1"/>
</dbReference>
<dbReference type="RefSeq" id="WP_115641423.1">
    <property type="nucleotide sequence ID" value="NZ_UFWZ01000001.1"/>
</dbReference>
<dbReference type="InterPro" id="IPR033875">
    <property type="entry name" value="FlhG"/>
</dbReference>
<dbReference type="SUPFAM" id="SSF52540">
    <property type="entry name" value="P-loop containing nucleoside triphosphate hydrolases"/>
    <property type="match status" value="1"/>
</dbReference>
<dbReference type="CDD" id="cd02038">
    <property type="entry name" value="FlhG-like"/>
    <property type="match status" value="1"/>
</dbReference>
<dbReference type="GO" id="GO:0009898">
    <property type="term" value="C:cytoplasmic side of plasma membrane"/>
    <property type="evidence" value="ECO:0007669"/>
    <property type="project" value="TreeGrafter"/>
</dbReference>
<dbReference type="Gene3D" id="3.40.50.300">
    <property type="entry name" value="P-loop containing nucleotide triphosphate hydrolases"/>
    <property type="match status" value="1"/>
</dbReference>
<dbReference type="InterPro" id="IPR050625">
    <property type="entry name" value="ParA/MinD_ATPase"/>
</dbReference>
<dbReference type="GO" id="GO:0051782">
    <property type="term" value="P:negative regulation of cell division"/>
    <property type="evidence" value="ECO:0007669"/>
    <property type="project" value="TreeGrafter"/>
</dbReference>
<dbReference type="EMBL" id="UFWZ01000001">
    <property type="protein sequence ID" value="SUY47467.1"/>
    <property type="molecule type" value="Genomic_DNA"/>
</dbReference>
<dbReference type="GO" id="GO:0005524">
    <property type="term" value="F:ATP binding"/>
    <property type="evidence" value="ECO:0007669"/>
    <property type="project" value="UniProtKB-KW"/>
</dbReference>
<dbReference type="AlphaFoldDB" id="A0A381JAP0"/>
<keyword evidence="4" id="KW-1185">Reference proteome</keyword>
<dbReference type="PIRSF" id="PIRSF003092">
    <property type="entry name" value="MinD"/>
    <property type="match status" value="1"/>
</dbReference>
<sequence>MLDQAKKLREMASTRGLIKKTKIITITSGKGGVGKSNIVVNLGIALQKMGNKVMIFDADIGMGNDDILLGFLPKYNVFDIMLKDMALQDVLMECPFGMKLLLAGPGTSKIEKVTEEQKDKFLNKLKALEDLDFILIDTGAGINRTVLALIASSDEVVVVTTPEPTSLTDAYGLVKAINHFKLKTETSVIINKVLEYKEGEVTYNKFKNAVNSFLKMKTKHLGTIFEDKDVIRAVKSQEPFAISYPNSIATKDIFLIAEYINDSTKEAPKGTGAEELAKKIFNIFS</sequence>
<dbReference type="Proteomes" id="UP000254664">
    <property type="component" value="Unassembled WGS sequence"/>
</dbReference>
<protein>
    <submittedName>
        <fullName evidence="3">ATPase involved in chromosome partitioning</fullName>
    </submittedName>
</protein>
<accession>A0A381JAP0</accession>
<dbReference type="GO" id="GO:0005829">
    <property type="term" value="C:cytosol"/>
    <property type="evidence" value="ECO:0007669"/>
    <property type="project" value="TreeGrafter"/>
</dbReference>
<keyword evidence="2" id="KW-0067">ATP-binding</keyword>